<evidence type="ECO:0000313" key="2">
    <source>
        <dbReference type="EMBL" id="CAK7353296.1"/>
    </source>
</evidence>
<comment type="caution">
    <text evidence="2">The sequence shown here is derived from an EMBL/GenBank/DDBJ whole genome shotgun (WGS) entry which is preliminary data.</text>
</comment>
<sequence length="71" mass="7621">MVSPYPATITGSLDPKGTEQKQEKKNVSFSTRTGTNPLSALLFNGAVSDITSLILTRDPHLARVQPETPPV</sequence>
<dbReference type="AlphaFoldDB" id="A0AAV1SKN5"/>
<organism evidence="2 3">
    <name type="scientific">Dovyalis caffra</name>
    <dbReference type="NCBI Taxonomy" id="77055"/>
    <lineage>
        <taxon>Eukaryota</taxon>
        <taxon>Viridiplantae</taxon>
        <taxon>Streptophyta</taxon>
        <taxon>Embryophyta</taxon>
        <taxon>Tracheophyta</taxon>
        <taxon>Spermatophyta</taxon>
        <taxon>Magnoliopsida</taxon>
        <taxon>eudicotyledons</taxon>
        <taxon>Gunneridae</taxon>
        <taxon>Pentapetalae</taxon>
        <taxon>rosids</taxon>
        <taxon>fabids</taxon>
        <taxon>Malpighiales</taxon>
        <taxon>Salicaceae</taxon>
        <taxon>Flacourtieae</taxon>
        <taxon>Dovyalis</taxon>
    </lineage>
</organism>
<keyword evidence="3" id="KW-1185">Reference proteome</keyword>
<name>A0AAV1SKN5_9ROSI</name>
<accession>A0AAV1SKN5</accession>
<protein>
    <submittedName>
        <fullName evidence="2">Uncharacterized protein</fullName>
    </submittedName>
</protein>
<evidence type="ECO:0000313" key="3">
    <source>
        <dbReference type="Proteomes" id="UP001314170"/>
    </source>
</evidence>
<feature type="region of interest" description="Disordered" evidence="1">
    <location>
        <begin position="1"/>
        <end position="33"/>
    </location>
</feature>
<gene>
    <name evidence="2" type="ORF">DCAF_LOCUS24656</name>
</gene>
<dbReference type="EMBL" id="CAWUPB010001194">
    <property type="protein sequence ID" value="CAK7353296.1"/>
    <property type="molecule type" value="Genomic_DNA"/>
</dbReference>
<proteinExistence type="predicted"/>
<dbReference type="Proteomes" id="UP001314170">
    <property type="component" value="Unassembled WGS sequence"/>
</dbReference>
<evidence type="ECO:0000256" key="1">
    <source>
        <dbReference type="SAM" id="MobiDB-lite"/>
    </source>
</evidence>
<reference evidence="2 3" key="1">
    <citation type="submission" date="2024-01" db="EMBL/GenBank/DDBJ databases">
        <authorList>
            <person name="Waweru B."/>
        </authorList>
    </citation>
    <scope>NUCLEOTIDE SEQUENCE [LARGE SCALE GENOMIC DNA]</scope>
</reference>
<feature type="compositionally biased region" description="Basic and acidic residues" evidence="1">
    <location>
        <begin position="16"/>
        <end position="26"/>
    </location>
</feature>